<name>A0ACB6Z673_THEGA</name>
<proteinExistence type="predicted"/>
<reference evidence="1" key="1">
    <citation type="submission" date="2019-10" db="EMBL/GenBank/DDBJ databases">
        <authorList>
            <consortium name="DOE Joint Genome Institute"/>
            <person name="Kuo A."/>
            <person name="Miyauchi S."/>
            <person name="Kiss E."/>
            <person name="Drula E."/>
            <person name="Kohler A."/>
            <person name="Sanchez-Garcia M."/>
            <person name="Andreopoulos B."/>
            <person name="Barry K.W."/>
            <person name="Bonito G."/>
            <person name="Buee M."/>
            <person name="Carver A."/>
            <person name="Chen C."/>
            <person name="Cichocki N."/>
            <person name="Clum A."/>
            <person name="Culley D."/>
            <person name="Crous P.W."/>
            <person name="Fauchery L."/>
            <person name="Girlanda M."/>
            <person name="Hayes R."/>
            <person name="Keri Z."/>
            <person name="Labutti K."/>
            <person name="Lipzen A."/>
            <person name="Lombard V."/>
            <person name="Magnuson J."/>
            <person name="Maillard F."/>
            <person name="Morin E."/>
            <person name="Murat C."/>
            <person name="Nolan M."/>
            <person name="Ohm R."/>
            <person name="Pangilinan J."/>
            <person name="Pereira M."/>
            <person name="Perotto S."/>
            <person name="Peter M."/>
            <person name="Riley R."/>
            <person name="Sitrit Y."/>
            <person name="Stielow B."/>
            <person name="Szollosi G."/>
            <person name="Zifcakova L."/>
            <person name="Stursova M."/>
            <person name="Spatafora J.W."/>
            <person name="Tedersoo L."/>
            <person name="Vaario L.-M."/>
            <person name="Yamada A."/>
            <person name="Yan M."/>
            <person name="Wang P."/>
            <person name="Xu J."/>
            <person name="Bruns T."/>
            <person name="Baldrian P."/>
            <person name="Vilgalys R."/>
            <person name="Henrissat B."/>
            <person name="Grigoriev I.V."/>
            <person name="Hibbett D."/>
            <person name="Nagy L.G."/>
            <person name="Martin F.M."/>
        </authorList>
    </citation>
    <scope>NUCLEOTIDE SEQUENCE</scope>
    <source>
        <strain evidence="1">P2</strain>
    </source>
</reference>
<organism evidence="1 2">
    <name type="scientific">Thelephora ganbajun</name>
    <name type="common">Ganba fungus</name>
    <dbReference type="NCBI Taxonomy" id="370292"/>
    <lineage>
        <taxon>Eukaryota</taxon>
        <taxon>Fungi</taxon>
        <taxon>Dikarya</taxon>
        <taxon>Basidiomycota</taxon>
        <taxon>Agaricomycotina</taxon>
        <taxon>Agaricomycetes</taxon>
        <taxon>Thelephorales</taxon>
        <taxon>Thelephoraceae</taxon>
        <taxon>Thelephora</taxon>
    </lineage>
</organism>
<keyword evidence="2" id="KW-1185">Reference proteome</keyword>
<dbReference type="Proteomes" id="UP000886501">
    <property type="component" value="Unassembled WGS sequence"/>
</dbReference>
<accession>A0ACB6Z673</accession>
<protein>
    <submittedName>
        <fullName evidence="1">Uncharacterized protein</fullName>
    </submittedName>
</protein>
<evidence type="ECO:0000313" key="2">
    <source>
        <dbReference type="Proteomes" id="UP000886501"/>
    </source>
</evidence>
<comment type="caution">
    <text evidence="1">The sequence shown here is derived from an EMBL/GenBank/DDBJ whole genome shotgun (WGS) entry which is preliminary data.</text>
</comment>
<sequence length="102" mass="11453">MLSTANRRKEYAAAGSGCSVKSFPRQDGPYRVVKAFPQTSTYKLEVPNAPLNFCSMFHSSQLTRYVPNDRDLFPGREFPCDGSVVLANGVEEHVIDRILDKR</sequence>
<reference evidence="1" key="2">
    <citation type="journal article" date="2020" name="Nat. Commun.">
        <title>Large-scale genome sequencing of mycorrhizal fungi provides insights into the early evolution of symbiotic traits.</title>
        <authorList>
            <person name="Miyauchi S."/>
            <person name="Kiss E."/>
            <person name="Kuo A."/>
            <person name="Drula E."/>
            <person name="Kohler A."/>
            <person name="Sanchez-Garcia M."/>
            <person name="Morin E."/>
            <person name="Andreopoulos B."/>
            <person name="Barry K.W."/>
            <person name="Bonito G."/>
            <person name="Buee M."/>
            <person name="Carver A."/>
            <person name="Chen C."/>
            <person name="Cichocki N."/>
            <person name="Clum A."/>
            <person name="Culley D."/>
            <person name="Crous P.W."/>
            <person name="Fauchery L."/>
            <person name="Girlanda M."/>
            <person name="Hayes R.D."/>
            <person name="Keri Z."/>
            <person name="LaButti K."/>
            <person name="Lipzen A."/>
            <person name="Lombard V."/>
            <person name="Magnuson J."/>
            <person name="Maillard F."/>
            <person name="Murat C."/>
            <person name="Nolan M."/>
            <person name="Ohm R.A."/>
            <person name="Pangilinan J."/>
            <person name="Pereira M.F."/>
            <person name="Perotto S."/>
            <person name="Peter M."/>
            <person name="Pfister S."/>
            <person name="Riley R."/>
            <person name="Sitrit Y."/>
            <person name="Stielow J.B."/>
            <person name="Szollosi G."/>
            <person name="Zifcakova L."/>
            <person name="Stursova M."/>
            <person name="Spatafora J.W."/>
            <person name="Tedersoo L."/>
            <person name="Vaario L.M."/>
            <person name="Yamada A."/>
            <person name="Yan M."/>
            <person name="Wang P."/>
            <person name="Xu J."/>
            <person name="Bruns T."/>
            <person name="Baldrian P."/>
            <person name="Vilgalys R."/>
            <person name="Dunand C."/>
            <person name="Henrissat B."/>
            <person name="Grigoriev I.V."/>
            <person name="Hibbett D."/>
            <person name="Nagy L.G."/>
            <person name="Martin F.M."/>
        </authorList>
    </citation>
    <scope>NUCLEOTIDE SEQUENCE</scope>
    <source>
        <strain evidence="1">P2</strain>
    </source>
</reference>
<gene>
    <name evidence="1" type="ORF">BDM02DRAFT_3209859</name>
</gene>
<dbReference type="EMBL" id="MU118118">
    <property type="protein sequence ID" value="KAF9644798.1"/>
    <property type="molecule type" value="Genomic_DNA"/>
</dbReference>
<evidence type="ECO:0000313" key="1">
    <source>
        <dbReference type="EMBL" id="KAF9644798.1"/>
    </source>
</evidence>